<organism evidence="8 9">
    <name type="scientific">Malaciobacter molluscorum LMG 25693</name>
    <dbReference type="NCBI Taxonomy" id="870501"/>
    <lineage>
        <taxon>Bacteria</taxon>
        <taxon>Pseudomonadati</taxon>
        <taxon>Campylobacterota</taxon>
        <taxon>Epsilonproteobacteria</taxon>
        <taxon>Campylobacterales</taxon>
        <taxon>Arcobacteraceae</taxon>
        <taxon>Malaciobacter</taxon>
    </lineage>
</organism>
<dbReference type="KEGG" id="amol:AMOL_2191"/>
<dbReference type="Proteomes" id="UP000262712">
    <property type="component" value="Chromosome"/>
</dbReference>
<dbReference type="InterPro" id="IPR020013">
    <property type="entry name" value="Flagellar_FlgE/F/G"/>
</dbReference>
<keyword evidence="3 4" id="KW-0975">Bacterial flagellum</keyword>
<feature type="domain" description="Flagellar basal-body/hook protein C-terminal" evidence="5">
    <location>
        <begin position="441"/>
        <end position="483"/>
    </location>
</feature>
<dbReference type="RefSeq" id="WP_099342038.1">
    <property type="nucleotide sequence ID" value="NZ_CP032098.1"/>
</dbReference>
<dbReference type="InterPro" id="IPR010930">
    <property type="entry name" value="Flg_bb/hook_C_dom"/>
</dbReference>
<dbReference type="Pfam" id="PF06429">
    <property type="entry name" value="Flg_bbr_C"/>
    <property type="match status" value="1"/>
</dbReference>
<dbReference type="AlphaFoldDB" id="A0A2G1DIV1"/>
<reference evidence="8 9" key="1">
    <citation type="submission" date="2017-09" db="EMBL/GenBank/DDBJ databases">
        <title>Arcobacter canalis sp. nov., a new species isolated from a water canal contaminated with urban sewage.</title>
        <authorList>
            <person name="Perez-Cataluna A."/>
            <person name="Salas-Masso N."/>
            <person name="Figueras M.J."/>
        </authorList>
    </citation>
    <scope>NUCLEOTIDE SEQUENCE [LARGE SCALE GENOMIC DNA]</scope>
    <source>
        <strain evidence="8 9">F98-3</strain>
    </source>
</reference>
<keyword evidence="7" id="KW-0966">Cell projection</keyword>
<dbReference type="EMBL" id="NXFY01000006">
    <property type="protein sequence ID" value="PHO18401.1"/>
    <property type="molecule type" value="Genomic_DNA"/>
</dbReference>
<dbReference type="Proteomes" id="UP000221222">
    <property type="component" value="Unassembled WGS sequence"/>
</dbReference>
<evidence type="ECO:0000256" key="4">
    <source>
        <dbReference type="RuleBase" id="RU362116"/>
    </source>
</evidence>
<dbReference type="GO" id="GO:0009425">
    <property type="term" value="C:bacterial-type flagellum basal body"/>
    <property type="evidence" value="ECO:0007669"/>
    <property type="project" value="UniProtKB-SubCell"/>
</dbReference>
<evidence type="ECO:0000313" key="7">
    <source>
        <dbReference type="EMBL" id="AXX93144.1"/>
    </source>
</evidence>
<gene>
    <name evidence="7" type="primary">flgE</name>
    <name evidence="7" type="ORF">AMOL_2191</name>
    <name evidence="8" type="ORF">CPU12_05255</name>
</gene>
<evidence type="ECO:0000256" key="1">
    <source>
        <dbReference type="ARBA" id="ARBA00004117"/>
    </source>
</evidence>
<sequence length="485" mass="52356">MISGMWNGISGINSFEKALGVGSNNIANVNTIGHKSDRASFADLMYQNGYGKGTHVQSVEKDFSQGNLKLTGNSYDVAINGKGFFLVEDPKTNNIYYTRAGNFRMGADGTLQSANGMRVHGIQSQGSTVIGTDPADTKFDKNYINFLGTGTITRNNSIQTINARSTDFTKTATDSGVSGQGYKTATSKINDIQALIANYKRSLELYSSTPDAPSTESKAAVSQIEYGSFQNELKDENDVIKVTINNVTVKQKFDTDIQTTMNKFADKISEIQGISATVNNSGVVTIKSLVPGKEMKVTDAAVNNDAPSITTVTEASLGTGQGLVRSAREALKNAIEAAGGKFIEITTNLDLSNENSLTTDELQMKLDNLNLSDNASGEIEIIDGKIYAKDGDNRFIIGSISTAFFNDELGLRPEGDNLYSKTKESGDPQDASRYNTLAEKTLELSNSTLGEELTNLMVFQRGFEANSKAITTSDEFLRTAIELKK</sequence>
<dbReference type="GO" id="GO:0071978">
    <property type="term" value="P:bacterial-type flagellum-dependent swarming motility"/>
    <property type="evidence" value="ECO:0007669"/>
    <property type="project" value="TreeGrafter"/>
</dbReference>
<evidence type="ECO:0000256" key="2">
    <source>
        <dbReference type="ARBA" id="ARBA00009677"/>
    </source>
</evidence>
<protein>
    <submittedName>
        <fullName evidence="7">Flagellar hook protein</fullName>
    </submittedName>
</protein>
<evidence type="ECO:0000313" key="9">
    <source>
        <dbReference type="Proteomes" id="UP000221222"/>
    </source>
</evidence>
<feature type="domain" description="Flagellar hook protein FlgE/F/G-like D1" evidence="6">
    <location>
        <begin position="78"/>
        <end position="127"/>
    </location>
</feature>
<name>A0A2G1DIV1_9BACT</name>
<evidence type="ECO:0000313" key="8">
    <source>
        <dbReference type="EMBL" id="PHO18401.1"/>
    </source>
</evidence>
<evidence type="ECO:0000256" key="3">
    <source>
        <dbReference type="ARBA" id="ARBA00023143"/>
    </source>
</evidence>
<dbReference type="Pfam" id="PF22692">
    <property type="entry name" value="LlgE_F_G_D1"/>
    <property type="match status" value="1"/>
</dbReference>
<keyword evidence="7" id="KW-0282">Flagellum</keyword>
<dbReference type="PANTHER" id="PTHR30435">
    <property type="entry name" value="FLAGELLAR PROTEIN"/>
    <property type="match status" value="1"/>
</dbReference>
<comment type="similarity">
    <text evidence="2 4">Belongs to the flagella basal body rod proteins family.</text>
</comment>
<proteinExistence type="inferred from homology"/>
<keyword evidence="7" id="KW-0969">Cilium</keyword>
<evidence type="ECO:0000259" key="6">
    <source>
        <dbReference type="Pfam" id="PF22692"/>
    </source>
</evidence>
<keyword evidence="9" id="KW-1185">Reference proteome</keyword>
<dbReference type="EMBL" id="CP032098">
    <property type="protein sequence ID" value="AXX93144.1"/>
    <property type="molecule type" value="Genomic_DNA"/>
</dbReference>
<evidence type="ECO:0000313" key="10">
    <source>
        <dbReference type="Proteomes" id="UP000262712"/>
    </source>
</evidence>
<reference evidence="7 10" key="2">
    <citation type="submission" date="2018-08" db="EMBL/GenBank/DDBJ databases">
        <title>Complete genome of the Arcobacter molluscorum type strain LMG 25693.</title>
        <authorList>
            <person name="Miller W.G."/>
            <person name="Yee E."/>
            <person name="Bono J.L."/>
        </authorList>
    </citation>
    <scope>NUCLEOTIDE SEQUENCE [LARGE SCALE GENOMIC DNA]</scope>
    <source>
        <strain evidence="7 10">CECT 7696</strain>
    </source>
</reference>
<accession>A0A2G1DIV1</accession>
<dbReference type="InterPro" id="IPR053967">
    <property type="entry name" value="LlgE_F_G-like_D1"/>
</dbReference>
<dbReference type="InterPro" id="IPR037925">
    <property type="entry name" value="FlgE/F/G-like"/>
</dbReference>
<dbReference type="SUPFAM" id="SSF117143">
    <property type="entry name" value="Flagellar hook protein flgE"/>
    <property type="match status" value="1"/>
</dbReference>
<dbReference type="PANTHER" id="PTHR30435:SF19">
    <property type="entry name" value="FLAGELLAR BASAL-BODY ROD PROTEIN FLGG"/>
    <property type="match status" value="1"/>
</dbReference>
<comment type="subcellular location">
    <subcellularLocation>
        <location evidence="1 4">Bacterial flagellum basal body</location>
    </subcellularLocation>
</comment>
<dbReference type="NCBIfam" id="TIGR03506">
    <property type="entry name" value="FlgEFG_subfam"/>
    <property type="match status" value="1"/>
</dbReference>
<evidence type="ECO:0000259" key="5">
    <source>
        <dbReference type="Pfam" id="PF06429"/>
    </source>
</evidence>